<evidence type="ECO:0000259" key="4">
    <source>
        <dbReference type="Pfam" id="PF00171"/>
    </source>
</evidence>
<dbReference type="VEuPathDB" id="FungiDB:Z517_09378"/>
<dbReference type="Gene3D" id="3.40.605.10">
    <property type="entry name" value="Aldehyde Dehydrogenase, Chain A, domain 1"/>
    <property type="match status" value="1"/>
</dbReference>
<dbReference type="Pfam" id="PF00171">
    <property type="entry name" value="Aldedh"/>
    <property type="match status" value="1"/>
</dbReference>
<dbReference type="InterPro" id="IPR015590">
    <property type="entry name" value="Aldehyde_DH_dom"/>
</dbReference>
<comment type="catalytic activity">
    <reaction evidence="3">
        <text>an aldehyde + NAD(+) + H2O = a carboxylate + NADH + 2 H(+)</text>
        <dbReference type="Rhea" id="RHEA:16185"/>
        <dbReference type="ChEBI" id="CHEBI:15377"/>
        <dbReference type="ChEBI" id="CHEBI:15378"/>
        <dbReference type="ChEBI" id="CHEBI:17478"/>
        <dbReference type="ChEBI" id="CHEBI:29067"/>
        <dbReference type="ChEBI" id="CHEBI:57540"/>
        <dbReference type="ChEBI" id="CHEBI:57945"/>
        <dbReference type="EC" id="1.2.1.3"/>
    </reaction>
</comment>
<comment type="similarity">
    <text evidence="1">Belongs to the aldehyde dehydrogenase family.</text>
</comment>
<dbReference type="InterPro" id="IPR016162">
    <property type="entry name" value="Ald_DH_N"/>
</dbReference>
<evidence type="ECO:0000313" key="6">
    <source>
        <dbReference type="Proteomes" id="UP000053029"/>
    </source>
</evidence>
<name>A0A0D2GX80_9EURO</name>
<dbReference type="STRING" id="1442368.A0A0D2GX80"/>
<feature type="domain" description="Aldehyde dehydrogenase" evidence="4">
    <location>
        <begin position="33"/>
        <end position="157"/>
    </location>
</feature>
<dbReference type="RefSeq" id="XP_013280742.1">
    <property type="nucleotide sequence ID" value="XM_013425288.1"/>
</dbReference>
<protein>
    <recommendedName>
        <fullName evidence="2">aldehyde dehydrogenase (NAD(+))</fullName>
        <ecNumber evidence="2">1.2.1.3</ecNumber>
    </recommendedName>
</protein>
<proteinExistence type="inferred from homology"/>
<sequence>MCVFVYDYAYVEERTAKNVVGAPFKADTFQGPQSSKEAGSKVETGGERHGEEGYFIQPTIFSNVSEDMKIMQAEIFGPVCALSKFKTEEEVIRLGNETTYGFAAAVHTTNLSTAIRVANALKAGTVWVKNDNMLSYQVPFGGFKESGIGRGVWLYACEGPRYLVSTPVTAR</sequence>
<dbReference type="EMBL" id="KN846974">
    <property type="protein sequence ID" value="KIW76934.1"/>
    <property type="molecule type" value="Genomic_DNA"/>
</dbReference>
<dbReference type="InterPro" id="IPR016161">
    <property type="entry name" value="Ald_DH/histidinol_DH"/>
</dbReference>
<dbReference type="SUPFAM" id="SSF53720">
    <property type="entry name" value="ALDH-like"/>
    <property type="match status" value="1"/>
</dbReference>
<dbReference type="AlphaFoldDB" id="A0A0D2GX80"/>
<evidence type="ECO:0000256" key="3">
    <source>
        <dbReference type="ARBA" id="ARBA00049194"/>
    </source>
</evidence>
<evidence type="ECO:0000313" key="5">
    <source>
        <dbReference type="EMBL" id="KIW76934.1"/>
    </source>
</evidence>
<dbReference type="EC" id="1.2.1.3" evidence="2"/>
<gene>
    <name evidence="5" type="ORF">Z517_09378</name>
</gene>
<dbReference type="PANTHER" id="PTHR11699">
    <property type="entry name" value="ALDEHYDE DEHYDROGENASE-RELATED"/>
    <property type="match status" value="1"/>
</dbReference>
<dbReference type="Proteomes" id="UP000053029">
    <property type="component" value="Unassembled WGS sequence"/>
</dbReference>
<evidence type="ECO:0000256" key="2">
    <source>
        <dbReference type="ARBA" id="ARBA00024226"/>
    </source>
</evidence>
<organism evidence="5 6">
    <name type="scientific">Fonsecaea pedrosoi CBS 271.37</name>
    <dbReference type="NCBI Taxonomy" id="1442368"/>
    <lineage>
        <taxon>Eukaryota</taxon>
        <taxon>Fungi</taxon>
        <taxon>Dikarya</taxon>
        <taxon>Ascomycota</taxon>
        <taxon>Pezizomycotina</taxon>
        <taxon>Eurotiomycetes</taxon>
        <taxon>Chaetothyriomycetidae</taxon>
        <taxon>Chaetothyriales</taxon>
        <taxon>Herpotrichiellaceae</taxon>
        <taxon>Fonsecaea</taxon>
    </lineage>
</organism>
<reference evidence="5 6" key="1">
    <citation type="submission" date="2015-01" db="EMBL/GenBank/DDBJ databases">
        <title>The Genome Sequence of Fonsecaea pedrosoi CBS 271.37.</title>
        <authorList>
            <consortium name="The Broad Institute Genomics Platform"/>
            <person name="Cuomo C."/>
            <person name="de Hoog S."/>
            <person name="Gorbushina A."/>
            <person name="Stielow B."/>
            <person name="Teixiera M."/>
            <person name="Abouelleil A."/>
            <person name="Chapman S.B."/>
            <person name="Priest M."/>
            <person name="Young S.K."/>
            <person name="Wortman J."/>
            <person name="Nusbaum C."/>
            <person name="Birren B."/>
        </authorList>
    </citation>
    <scope>NUCLEOTIDE SEQUENCE [LARGE SCALE GENOMIC DNA]</scope>
    <source>
        <strain evidence="5 6">CBS 271.37</strain>
    </source>
</reference>
<dbReference type="HOGENOM" id="CLU_005391_1_4_1"/>
<keyword evidence="6" id="KW-1185">Reference proteome</keyword>
<dbReference type="GeneID" id="25308868"/>
<accession>A0A0D2GX80</accession>
<dbReference type="GO" id="GO:0004029">
    <property type="term" value="F:aldehyde dehydrogenase (NAD+) activity"/>
    <property type="evidence" value="ECO:0007669"/>
    <property type="project" value="UniProtKB-EC"/>
</dbReference>
<evidence type="ECO:0000256" key="1">
    <source>
        <dbReference type="ARBA" id="ARBA00009986"/>
    </source>
</evidence>
<dbReference type="Gene3D" id="3.40.309.10">
    <property type="entry name" value="Aldehyde Dehydrogenase, Chain A, domain 2"/>
    <property type="match status" value="1"/>
</dbReference>
<dbReference type="InterPro" id="IPR016163">
    <property type="entry name" value="Ald_DH_C"/>
</dbReference>